<evidence type="ECO:0000256" key="10">
    <source>
        <dbReference type="ARBA" id="ARBA00045874"/>
    </source>
</evidence>
<dbReference type="FunFam" id="3.90.550.10:FF:000004">
    <property type="entry name" value="UDP-glucose glycoprotein glucosyltransferase 1"/>
    <property type="match status" value="1"/>
</dbReference>
<feature type="region of interest" description="Disordered" evidence="12">
    <location>
        <begin position="245"/>
        <end position="269"/>
    </location>
</feature>
<proteinExistence type="inferred from homology"/>
<dbReference type="Pfam" id="PF18404">
    <property type="entry name" value="Glyco_transf_24"/>
    <property type="match status" value="1"/>
</dbReference>
<evidence type="ECO:0000256" key="13">
    <source>
        <dbReference type="SAM" id="SignalP"/>
    </source>
</evidence>
<evidence type="ECO:0000259" key="15">
    <source>
        <dbReference type="Pfam" id="PF18401"/>
    </source>
</evidence>
<comment type="cofactor">
    <cofactor evidence="1">
        <name>Ca(2+)</name>
        <dbReference type="ChEBI" id="CHEBI:29108"/>
    </cofactor>
</comment>
<keyword evidence="9" id="KW-0325">Glycoprotein</keyword>
<evidence type="ECO:0000256" key="2">
    <source>
        <dbReference type="ARBA" id="ARBA00004319"/>
    </source>
</evidence>
<dbReference type="PANTHER" id="PTHR11226:SF0">
    <property type="entry name" value="UDP-GLUCOSE:GLYCOPROTEIN GLUCOSYLTRANSFERASE"/>
    <property type="match status" value="1"/>
</dbReference>
<evidence type="ECO:0000256" key="11">
    <source>
        <dbReference type="ARBA" id="ARBA00048456"/>
    </source>
</evidence>
<feature type="domain" description="UGGT thioredoxin-like" evidence="14">
    <location>
        <begin position="45"/>
        <end position="223"/>
    </location>
</feature>
<dbReference type="PANTHER" id="PTHR11226">
    <property type="entry name" value="UDP-GLUCOSE GLYCOPROTEIN:GLUCOSYLTRANSFERASE"/>
    <property type="match status" value="1"/>
</dbReference>
<comment type="subcellular location">
    <subcellularLocation>
        <location evidence="2">Endoplasmic reticulum lumen</location>
    </subcellularLocation>
</comment>
<evidence type="ECO:0000313" key="20">
    <source>
        <dbReference type="Proteomes" id="UP000789390"/>
    </source>
</evidence>
<organism evidence="19 20">
    <name type="scientific">Daphnia galeata</name>
    <dbReference type="NCBI Taxonomy" id="27404"/>
    <lineage>
        <taxon>Eukaryota</taxon>
        <taxon>Metazoa</taxon>
        <taxon>Ecdysozoa</taxon>
        <taxon>Arthropoda</taxon>
        <taxon>Crustacea</taxon>
        <taxon>Branchiopoda</taxon>
        <taxon>Diplostraca</taxon>
        <taxon>Cladocera</taxon>
        <taxon>Anomopoda</taxon>
        <taxon>Daphniidae</taxon>
        <taxon>Daphnia</taxon>
    </lineage>
</organism>
<keyword evidence="7 13" id="KW-0732">Signal</keyword>
<dbReference type="InterPro" id="IPR029044">
    <property type="entry name" value="Nucleotide-diphossugar_trans"/>
</dbReference>
<keyword evidence="6" id="KW-0808">Transferase</keyword>
<dbReference type="GO" id="GO:0036503">
    <property type="term" value="P:ERAD pathway"/>
    <property type="evidence" value="ECO:0007669"/>
    <property type="project" value="TreeGrafter"/>
</dbReference>
<dbReference type="CDD" id="cd06432">
    <property type="entry name" value="GT8_HUGT1_C_like"/>
    <property type="match status" value="1"/>
</dbReference>
<gene>
    <name evidence="19" type="ORF">DGAL_LOCUS14290</name>
</gene>
<comment type="pathway">
    <text evidence="3">Protein modification; protein glycosylation.</text>
</comment>
<sequence>MKFIALFLCLIFYQLKFSETASETAEENKGKSRTVSTLLNAKWNSTPTALEIAEFLNDEDPSYFWTFLEDLSANIDMFSEKTDKSKYEALVDLSRKYLSEAQVSLMRFSLGLHVYSPKIEMFQQIAMVQGVPQQKCEAVIEVNGKLTCDSSLIKTLLNEKPKNPELYKLDHQYPGKIVKGSPVVILYGEIGAKSLAEFHTTLKKLADSGEIIYVIRHYINERKGPKVRLSGYGVELQIKSTEYKAQDDTKVTAEQSGAPGDDSASQQSEDEDVDVEGFLFSKLKVLNPDLAPKLDKLRQALLDESQELAPLKVWQLQELSLQAAERILSAAKDESLKIMAQLAQNFPLLARSIVRTTVRPALKAEIKRNQQRFSNDFSLQPSEAALFINGQHFNVDSMDVFTLFEQLREEVKLVEGLHKIGVPSQYVSSLLSLDLSPPSRQYAVDIRDSAVLFVNDIEKDPQYKRWSPNIQDLLRPSYPGALRSIRRNMYNLVLVVDPLDVEARSLIKLAESFVVHNAPLRVGLVLAVNSDPKLTGRDDPGVAMLNAFNYVTQRTHPTDGLSFITDLFALVGDNSIVVDDVGRLLKKKFSADLEDVLGEDSDYDVGRQLTKDFLRRTGFRKLPQVLLNGVALDENSLNGDEFEEAVLTELMRQTSALQKALFRGEMKEDDNVIDYLMGQPNVMPRLNDRVLSTSTKYLDTTGVVDSGIKELTSLSSHQLIAAFADSISYVSSNTRALTPITLWMVADLTQHSGRELVQNALEYVRNSRLIRLSLLHNPQSSLTESANHYLDIIDAVLSSNDIKLLDKLLKNENAEALISGVKTGSDFGVEPAPKSSFGLQLHQLLAGRVLEFQPGQRGLIVNGRVIGPFDDDEEFTSDDVALLEKHTMSTSGEKILQFTQDLPQLHSSDLIMKVGGLLMSSTSGTTPKTRHNIDERGSELSLLNFPPKFSDSPFIDITAVVDPLSVGAQKLAPLLLVLQEVLNCRVRVFMNCVEKNSEMPLKSFYRLVLEPDLMFGTDERQLSGPIAKFGILPMGALLTQGMQVPDNWLVESVWSPYDLDNIRLRDVDTDVHSEYELEHLILEGHCFDSHSGSPPRGLQLTLGTPVDPLMVDTIVMANLGYLQLKANPGSWILRLREGRSTEIYDIVSHEGTDTPSSGGSGDIHVLIGSFKSHVLKLKVAKKSGKQQMDLLSSDDEDNNAGLWNSITSTFTSKSSEDDEDKLNIFSLASGHLYERFIRIMMVSVLKHTKTPVKFWFLKQYLSPTLKDFLPHMAAQYGFEYELVQYKWPRWLHQQKEKQRIIWGYKILFLDVLFPLSIKKIIFVDADQIVRADLKELRDLDLGGAPYGYTPFCDSRREMDGFRFWKSGYWRNHLQGRKYHISALYVVDLKRFRKIAAGDRLRGQYQALSQDPNSLSNLDQDLPNNMIHQVPIKSLPQEWLWCETWCDDTSKRKAKTIDLCNNPQTKEAKLDAAVRIVAEWNDYDTEIKVIQEELARNRTEQQRQHDPSEL</sequence>
<feature type="signal peptide" evidence="13">
    <location>
        <begin position="1"/>
        <end position="20"/>
    </location>
</feature>
<dbReference type="InterPro" id="IPR040693">
    <property type="entry name" value="UGGT_TRXL_1"/>
</dbReference>
<evidence type="ECO:0000259" key="17">
    <source>
        <dbReference type="Pfam" id="PF18403"/>
    </source>
</evidence>
<evidence type="ECO:0000256" key="5">
    <source>
        <dbReference type="ARBA" id="ARBA00022676"/>
    </source>
</evidence>
<dbReference type="GO" id="GO:0003980">
    <property type="term" value="F:UDP-glucose:glycoprotein glucosyltransferase activity"/>
    <property type="evidence" value="ECO:0007669"/>
    <property type="project" value="InterPro"/>
</dbReference>
<accession>A0A8J2WP97</accession>
<dbReference type="InterPro" id="IPR040525">
    <property type="entry name" value="UGGT_TRXL_4"/>
</dbReference>
<evidence type="ECO:0000259" key="16">
    <source>
        <dbReference type="Pfam" id="PF18402"/>
    </source>
</evidence>
<evidence type="ECO:0000256" key="3">
    <source>
        <dbReference type="ARBA" id="ARBA00004922"/>
    </source>
</evidence>
<dbReference type="GO" id="GO:0018279">
    <property type="term" value="P:protein N-linked glycosylation via asparagine"/>
    <property type="evidence" value="ECO:0007669"/>
    <property type="project" value="TreeGrafter"/>
</dbReference>
<dbReference type="InterPro" id="IPR040694">
    <property type="entry name" value="UGGT_TRXL_2"/>
</dbReference>
<dbReference type="Gene3D" id="3.90.550.10">
    <property type="entry name" value="Spore Coat Polysaccharide Biosynthesis Protein SpsA, Chain A"/>
    <property type="match status" value="1"/>
</dbReference>
<comment type="similarity">
    <text evidence="4">Belongs to the glycosyltransferase 8 family.</text>
</comment>
<dbReference type="GO" id="GO:0005788">
    <property type="term" value="C:endoplasmic reticulum lumen"/>
    <property type="evidence" value="ECO:0007669"/>
    <property type="project" value="UniProtKB-SubCell"/>
</dbReference>
<dbReference type="Pfam" id="PF06427">
    <property type="entry name" value="UDP-g_GGTase"/>
    <property type="match status" value="1"/>
</dbReference>
<dbReference type="InterPro" id="IPR040497">
    <property type="entry name" value="Glyco_transf_24"/>
</dbReference>
<dbReference type="UniPathway" id="UPA00378"/>
<dbReference type="InterPro" id="IPR009448">
    <property type="entry name" value="UDP-g_GGtrans"/>
</dbReference>
<keyword evidence="8" id="KW-0256">Endoplasmic reticulum</keyword>
<comment type="function">
    <text evidence="10">Recognizes glycoproteins with minor folding defects. Reglucosylates single N-glycans near the misfolded part of the protein, thus providing quality control for protein folding in the endoplasmic reticulum. Reglucosylated proteins are recognized by calreticulin for recycling to the endoplasmic reticulum and refolding or degradation.</text>
</comment>
<comment type="catalytic activity">
    <reaction evidence="11">
        <text>N(4)-(alpha-D-Man-(1-&gt;2)-alpha-D-Man-(1-&gt;2)-alpha-D-Man-(1-&gt;3)-[alpha-D-Man-(1-&gt;2)-alpha-D-Man-(1-&gt;3)-[alpha-D-Man-(1-&gt;2)-alpha-D-Man-(1-&gt;6)]-alpha-D-Man-(1-&gt;6)]-beta-D-Man-(1-&gt;4)-beta-D-GlcNAc-(1-&gt;4)-beta-D-GlcNAc)-L-asparaginyl-[protein] (N-glucan mannose isomer 9A1,2,3B1,2,3) + UDP-alpha-D-glucose = N(4)-(alpha-D-Glc-(1-&gt;3)-alpha-D-Man-(1-&gt;2)-alpha-D-Man-(1-&gt;2)-alpha-D-Man-(1-&gt;3)-[alpha-D-Man-(1-&gt;2)-alpha-D-Man-(1-&gt;3)-[alpha-D-Man-(1-&gt;2)-alpha-D-Man-(1-&gt;6)]-alpha-D-Man-(1-&gt;6)]-beta-D-Man-(1-&gt;4)-beta-D-GlcNAc-(1-&gt;4)-beta-D-GlcNAc)-L-asparaginyl-[protein] + UDP + H(+)</text>
        <dbReference type="Rhea" id="RHEA:61304"/>
        <dbReference type="Rhea" id="RHEA-COMP:14356"/>
        <dbReference type="Rhea" id="RHEA-COMP:14357"/>
        <dbReference type="ChEBI" id="CHEBI:15378"/>
        <dbReference type="ChEBI" id="CHEBI:58223"/>
        <dbReference type="ChEBI" id="CHEBI:58885"/>
        <dbReference type="ChEBI" id="CHEBI:59080"/>
        <dbReference type="ChEBI" id="CHEBI:139493"/>
    </reaction>
</comment>
<evidence type="ECO:0000256" key="7">
    <source>
        <dbReference type="ARBA" id="ARBA00022729"/>
    </source>
</evidence>
<evidence type="ECO:0000259" key="18">
    <source>
        <dbReference type="Pfam" id="PF18404"/>
    </source>
</evidence>
<dbReference type="OrthoDB" id="27683at2759"/>
<name>A0A8J2WP97_9CRUS</name>
<dbReference type="Pfam" id="PF18403">
    <property type="entry name" value="Thioredoxin_15"/>
    <property type="match status" value="1"/>
</dbReference>
<evidence type="ECO:0000256" key="8">
    <source>
        <dbReference type="ARBA" id="ARBA00022824"/>
    </source>
</evidence>
<dbReference type="SUPFAM" id="SSF53448">
    <property type="entry name" value="Nucleotide-diphospho-sugar transferases"/>
    <property type="match status" value="1"/>
</dbReference>
<feature type="domain" description="Glucosyltransferase 24 catalytic" evidence="18">
    <location>
        <begin position="1222"/>
        <end position="1488"/>
    </location>
</feature>
<comment type="caution">
    <text evidence="19">The sequence shown here is derived from an EMBL/GenBank/DDBJ whole genome shotgun (WGS) entry which is preliminary data.</text>
</comment>
<evidence type="ECO:0000259" key="14">
    <source>
        <dbReference type="Pfam" id="PF18400"/>
    </source>
</evidence>
<evidence type="ECO:0000256" key="9">
    <source>
        <dbReference type="ARBA" id="ARBA00023180"/>
    </source>
</evidence>
<feature type="domain" description="UGGT thioredoxin-like" evidence="15">
    <location>
        <begin position="304"/>
        <end position="432"/>
    </location>
</feature>
<evidence type="ECO:0008006" key="21">
    <source>
        <dbReference type="Google" id="ProtNLM"/>
    </source>
</evidence>
<feature type="chain" id="PRO_5035173899" description="UDP-glucose:glycoprotein glucosyltransferase" evidence="13">
    <location>
        <begin position="21"/>
        <end position="1509"/>
    </location>
</feature>
<keyword evidence="5" id="KW-0328">Glycosyltransferase</keyword>
<dbReference type="EMBL" id="CAKKLH010000305">
    <property type="protein sequence ID" value="CAH0110697.1"/>
    <property type="molecule type" value="Genomic_DNA"/>
</dbReference>
<reference evidence="19" key="1">
    <citation type="submission" date="2021-11" db="EMBL/GenBank/DDBJ databases">
        <authorList>
            <person name="Schell T."/>
        </authorList>
    </citation>
    <scope>NUCLEOTIDE SEQUENCE</scope>
    <source>
        <strain evidence="19">M5</strain>
    </source>
</reference>
<feature type="domain" description="UDP-glucose:glycoprotein glucosyltransferase thioredoxin-like" evidence="17">
    <location>
        <begin position="721"/>
        <end position="914"/>
    </location>
</feature>
<evidence type="ECO:0000256" key="6">
    <source>
        <dbReference type="ARBA" id="ARBA00022679"/>
    </source>
</evidence>
<evidence type="ECO:0000256" key="1">
    <source>
        <dbReference type="ARBA" id="ARBA00001913"/>
    </source>
</evidence>
<dbReference type="InterPro" id="IPR040692">
    <property type="entry name" value="UGGT_TRXL_3"/>
</dbReference>
<dbReference type="Proteomes" id="UP000789390">
    <property type="component" value="Unassembled WGS sequence"/>
</dbReference>
<evidence type="ECO:0000256" key="12">
    <source>
        <dbReference type="SAM" id="MobiDB-lite"/>
    </source>
</evidence>
<evidence type="ECO:0000256" key="4">
    <source>
        <dbReference type="ARBA" id="ARBA00006351"/>
    </source>
</evidence>
<protein>
    <recommendedName>
        <fullName evidence="21">UDP-glucose:glycoprotein glucosyltransferase</fullName>
    </recommendedName>
</protein>
<keyword evidence="20" id="KW-1185">Reference proteome</keyword>
<dbReference type="GO" id="GO:0051082">
    <property type="term" value="F:unfolded protein binding"/>
    <property type="evidence" value="ECO:0007669"/>
    <property type="project" value="TreeGrafter"/>
</dbReference>
<dbReference type="Pfam" id="PF18402">
    <property type="entry name" value="Thioredoxin_14"/>
    <property type="match status" value="1"/>
</dbReference>
<dbReference type="Pfam" id="PF18401">
    <property type="entry name" value="Thioredoxin_13"/>
    <property type="match status" value="1"/>
</dbReference>
<evidence type="ECO:0000313" key="19">
    <source>
        <dbReference type="EMBL" id="CAH0110697.1"/>
    </source>
</evidence>
<feature type="domain" description="UGGT thioredoxin-like" evidence="16">
    <location>
        <begin position="444"/>
        <end position="690"/>
    </location>
</feature>
<dbReference type="Pfam" id="PF18400">
    <property type="entry name" value="Thioredoxin_12"/>
    <property type="match status" value="1"/>
</dbReference>